<evidence type="ECO:0000313" key="2">
    <source>
        <dbReference type="Proteomes" id="UP000215596"/>
    </source>
</evidence>
<protein>
    <submittedName>
        <fullName evidence="1">Uncharacterized protein</fullName>
    </submittedName>
</protein>
<dbReference type="OrthoDB" id="8354941at2"/>
<dbReference type="SUPFAM" id="SSF56235">
    <property type="entry name" value="N-terminal nucleophile aminohydrolases (Ntn hydrolases)"/>
    <property type="match status" value="1"/>
</dbReference>
<dbReference type="InterPro" id="IPR029055">
    <property type="entry name" value="Ntn_hydrolases_N"/>
</dbReference>
<proteinExistence type="predicted"/>
<dbReference type="EMBL" id="NPBY01000061">
    <property type="protein sequence ID" value="PAD73897.1"/>
    <property type="molecule type" value="Genomic_DNA"/>
</dbReference>
<comment type="caution">
    <text evidence="1">The sequence shown here is derived from an EMBL/GenBank/DDBJ whole genome shotgun (WGS) entry which is preliminary data.</text>
</comment>
<accession>A0A268EL92</accession>
<dbReference type="Proteomes" id="UP000215596">
    <property type="component" value="Unassembled WGS sequence"/>
</dbReference>
<gene>
    <name evidence="1" type="ORF">CHH67_18855</name>
</gene>
<name>A0A268EL92_9BACL</name>
<sequence length="187" mass="20341">MTCIAGIENDGGVYIGGDSAGVEGLSLMVRADEKVFRKGDFVMGFTSSFRMGQLLRYKLEIPYHRPGMGTYEFMVSEFVESVRRCLRDGGYSKTNGGEESGGTFLVGYRGQLFRVDDDYQVGRAACGYDAIGCGEDIAKGSLFTSARLDMSPSERLREALIAAENFSAGVRSPFLVVSTNKESQVVT</sequence>
<dbReference type="Gene3D" id="3.60.20.10">
    <property type="entry name" value="Glutamine Phosphoribosylpyrophosphate, subunit 1, domain 1"/>
    <property type="match status" value="1"/>
</dbReference>
<dbReference type="RefSeq" id="WP_095266807.1">
    <property type="nucleotide sequence ID" value="NZ_NPBY01000061.1"/>
</dbReference>
<reference evidence="1 2" key="1">
    <citation type="submission" date="2017-07" db="EMBL/GenBank/DDBJ databases">
        <title>Isolation and whole genome analysis of endospore-forming bacteria from heroin.</title>
        <authorList>
            <person name="Kalinowski J."/>
            <person name="Ahrens B."/>
            <person name="Al-Dilaimi A."/>
            <person name="Winkler A."/>
            <person name="Wibberg D."/>
            <person name="Schleenbecker U."/>
            <person name="Ruckert C."/>
            <person name="Wolfel R."/>
            <person name="Grass G."/>
        </authorList>
    </citation>
    <scope>NUCLEOTIDE SEQUENCE [LARGE SCALE GENOMIC DNA]</scope>
    <source>
        <strain evidence="1 2">7537-G1</strain>
    </source>
</reference>
<organism evidence="1 2">
    <name type="scientific">Paenibacillus campinasensis</name>
    <dbReference type="NCBI Taxonomy" id="66347"/>
    <lineage>
        <taxon>Bacteria</taxon>
        <taxon>Bacillati</taxon>
        <taxon>Bacillota</taxon>
        <taxon>Bacilli</taxon>
        <taxon>Bacillales</taxon>
        <taxon>Paenibacillaceae</taxon>
        <taxon>Paenibacillus</taxon>
    </lineage>
</organism>
<evidence type="ECO:0000313" key="1">
    <source>
        <dbReference type="EMBL" id="PAD73897.1"/>
    </source>
</evidence>
<dbReference type="AlphaFoldDB" id="A0A268EL92"/>